<dbReference type="InterPro" id="IPR029787">
    <property type="entry name" value="Nucleotide_cyclase"/>
</dbReference>
<dbReference type="AlphaFoldDB" id="A0A0M5IR75"/>
<dbReference type="GO" id="GO:0052621">
    <property type="term" value="F:diguanylate cyclase activity"/>
    <property type="evidence" value="ECO:0007669"/>
    <property type="project" value="UniProtKB-EC"/>
</dbReference>
<proteinExistence type="predicted"/>
<comment type="catalytic activity">
    <reaction evidence="2">
        <text>2 GTP = 3',3'-c-di-GMP + 2 diphosphate</text>
        <dbReference type="Rhea" id="RHEA:24898"/>
        <dbReference type="ChEBI" id="CHEBI:33019"/>
        <dbReference type="ChEBI" id="CHEBI:37565"/>
        <dbReference type="ChEBI" id="CHEBI:58805"/>
        <dbReference type="EC" id="2.7.7.65"/>
    </reaction>
</comment>
<dbReference type="GO" id="GO:1902201">
    <property type="term" value="P:negative regulation of bacterial-type flagellum-dependent cell motility"/>
    <property type="evidence" value="ECO:0007669"/>
    <property type="project" value="TreeGrafter"/>
</dbReference>
<dbReference type="Pfam" id="PF13185">
    <property type="entry name" value="GAF_2"/>
    <property type="match status" value="1"/>
</dbReference>
<dbReference type="GO" id="GO:0043709">
    <property type="term" value="P:cell adhesion involved in single-species biofilm formation"/>
    <property type="evidence" value="ECO:0007669"/>
    <property type="project" value="TreeGrafter"/>
</dbReference>
<dbReference type="InterPro" id="IPR000160">
    <property type="entry name" value="GGDEF_dom"/>
</dbReference>
<dbReference type="FunFam" id="3.30.70.270:FF:000001">
    <property type="entry name" value="Diguanylate cyclase domain protein"/>
    <property type="match status" value="1"/>
</dbReference>
<protein>
    <recommendedName>
        <fullName evidence="1">diguanylate cyclase</fullName>
        <ecNumber evidence="1">2.7.7.65</ecNumber>
    </recommendedName>
</protein>
<dbReference type="PANTHER" id="PTHR45138:SF9">
    <property type="entry name" value="DIGUANYLATE CYCLASE DGCM-RELATED"/>
    <property type="match status" value="1"/>
</dbReference>
<dbReference type="InterPro" id="IPR029016">
    <property type="entry name" value="GAF-like_dom_sf"/>
</dbReference>
<dbReference type="SMART" id="SM00267">
    <property type="entry name" value="GGDEF"/>
    <property type="match status" value="1"/>
</dbReference>
<dbReference type="NCBIfam" id="TIGR00254">
    <property type="entry name" value="GGDEF"/>
    <property type="match status" value="1"/>
</dbReference>
<dbReference type="EC" id="2.7.7.65" evidence="1"/>
<feature type="domain" description="GGDEF" evidence="3">
    <location>
        <begin position="213"/>
        <end position="348"/>
    </location>
</feature>
<dbReference type="InterPro" id="IPR003018">
    <property type="entry name" value="GAF"/>
</dbReference>
<dbReference type="GO" id="GO:0005886">
    <property type="term" value="C:plasma membrane"/>
    <property type="evidence" value="ECO:0007669"/>
    <property type="project" value="TreeGrafter"/>
</dbReference>
<dbReference type="PROSITE" id="PS50887">
    <property type="entry name" value="GGDEF"/>
    <property type="match status" value="1"/>
</dbReference>
<dbReference type="OrthoDB" id="9759607at2"/>
<dbReference type="EMBL" id="CP010802">
    <property type="protein sequence ID" value="ALC16344.1"/>
    <property type="molecule type" value="Genomic_DNA"/>
</dbReference>
<dbReference type="Proteomes" id="UP000057158">
    <property type="component" value="Chromosome"/>
</dbReference>
<evidence type="ECO:0000256" key="2">
    <source>
        <dbReference type="ARBA" id="ARBA00034247"/>
    </source>
</evidence>
<dbReference type="Gene3D" id="3.30.70.270">
    <property type="match status" value="1"/>
</dbReference>
<evidence type="ECO:0000313" key="5">
    <source>
        <dbReference type="Proteomes" id="UP000057158"/>
    </source>
</evidence>
<dbReference type="PATRIC" id="fig|1603606.3.peg.1705"/>
<dbReference type="KEGG" id="des:DSOUD_1565"/>
<reference evidence="4 5" key="1">
    <citation type="submission" date="2015-07" db="EMBL/GenBank/DDBJ databases">
        <title>Isolation and Genomic Characterization of a Novel Halophilic Metal-Reducing Deltaproteobacterium from the Deep Subsurface.</title>
        <authorList>
            <person name="Badalamenti J.P."/>
            <person name="Summers Z.M."/>
            <person name="Gralnick J.A."/>
            <person name="Bond D.R."/>
        </authorList>
    </citation>
    <scope>NUCLEOTIDE SEQUENCE [LARGE SCALE GENOMIC DNA]</scope>
    <source>
        <strain evidence="4 5">WTL</strain>
    </source>
</reference>
<dbReference type="InterPro" id="IPR043128">
    <property type="entry name" value="Rev_trsase/Diguanyl_cyclase"/>
</dbReference>
<evidence type="ECO:0000259" key="3">
    <source>
        <dbReference type="PROSITE" id="PS50887"/>
    </source>
</evidence>
<dbReference type="SUPFAM" id="SSF55073">
    <property type="entry name" value="Nucleotide cyclase"/>
    <property type="match status" value="1"/>
</dbReference>
<organism evidence="4 5">
    <name type="scientific">Desulfuromonas soudanensis</name>
    <dbReference type="NCBI Taxonomy" id="1603606"/>
    <lineage>
        <taxon>Bacteria</taxon>
        <taxon>Pseudomonadati</taxon>
        <taxon>Thermodesulfobacteriota</taxon>
        <taxon>Desulfuromonadia</taxon>
        <taxon>Desulfuromonadales</taxon>
        <taxon>Desulfuromonadaceae</taxon>
        <taxon>Desulfuromonas</taxon>
    </lineage>
</organism>
<dbReference type="InterPro" id="IPR050469">
    <property type="entry name" value="Diguanylate_Cyclase"/>
</dbReference>
<evidence type="ECO:0000256" key="1">
    <source>
        <dbReference type="ARBA" id="ARBA00012528"/>
    </source>
</evidence>
<dbReference type="Gene3D" id="3.30.450.40">
    <property type="match status" value="1"/>
</dbReference>
<dbReference type="RefSeq" id="WP_053550459.1">
    <property type="nucleotide sequence ID" value="NZ_CP010802.1"/>
</dbReference>
<gene>
    <name evidence="4" type="ORF">DSOUD_1565</name>
</gene>
<dbReference type="SMART" id="SM00065">
    <property type="entry name" value="GAF"/>
    <property type="match status" value="1"/>
</dbReference>
<dbReference type="CDD" id="cd01949">
    <property type="entry name" value="GGDEF"/>
    <property type="match status" value="1"/>
</dbReference>
<name>A0A0M5IR75_9BACT</name>
<dbReference type="Pfam" id="PF00990">
    <property type="entry name" value="GGDEF"/>
    <property type="match status" value="1"/>
</dbReference>
<evidence type="ECO:0000313" key="4">
    <source>
        <dbReference type="EMBL" id="ALC16344.1"/>
    </source>
</evidence>
<dbReference type="PANTHER" id="PTHR45138">
    <property type="entry name" value="REGULATORY COMPONENTS OF SENSORY TRANSDUCTION SYSTEM"/>
    <property type="match status" value="1"/>
</dbReference>
<sequence length="350" mass="38572">MSTDTGSPENIEEELRSLKGIVSVAQVVVSSLELDEVLQNILYSAMATMGMPAGSIALFEEKFSELSLHAHAGLSLDFVSRNRWRVKTGGLTHRILEEGELFVVEDTGDAAFFNNPLAVAEGIRSLIAVPLKYQEKIVGILYLNDFAPRTFSEMRLSQLGILASFATMSIDNARLHEATRLLACTDGLTGLYNHRQFTQLYAREVSRAERSGTPLSLVMMDVDNFKKFNDTYGHPAGDQVLITVGEILRKTLREVDLPCRYGGEEFIALLPETDLEAALLVAERVRHGIERHATRGLAETVTDPVTVSIGVATYPQDGTDLETLLKLVDSLLYKAKNEGKNQVYHAAQGE</sequence>
<dbReference type="STRING" id="1603606.DSOUD_1565"/>
<keyword evidence="5" id="KW-1185">Reference proteome</keyword>
<dbReference type="SUPFAM" id="SSF55781">
    <property type="entry name" value="GAF domain-like"/>
    <property type="match status" value="1"/>
</dbReference>
<accession>A0A0M5IR75</accession>